<organism evidence="1 2">
    <name type="scientific">Rivibacter subsaxonicus</name>
    <dbReference type="NCBI Taxonomy" id="457575"/>
    <lineage>
        <taxon>Bacteria</taxon>
        <taxon>Pseudomonadati</taxon>
        <taxon>Pseudomonadota</taxon>
        <taxon>Betaproteobacteria</taxon>
        <taxon>Burkholderiales</taxon>
        <taxon>Rivibacter</taxon>
    </lineage>
</organism>
<proteinExistence type="predicted"/>
<sequence length="261" mass="28748">MLRIPLSRLVSAVQAMVTLQNHVSTAKGATLALHPDNYQTWLTAADNLAADCEAMNLLVIRRLATLIAGDLRTAAVDMTSGDMIMRDHHLPQLDAHLRGFTQVIRIETEARAILVLSPDKAALYERDEPHFGPEVAASFPSAAEDIEEAGKCLALGRSTAAVFHLMRAMEIAVRAMATKLGIAKIDLPWGPLLSDINKEIEALPKGAARDQWSQSSTHLYHVKQAWRNEVMHPKATYTDEQATEVFAAVRSFMRHLAPLTQ</sequence>
<dbReference type="OrthoDB" id="7569346at2"/>
<evidence type="ECO:0000313" key="1">
    <source>
        <dbReference type="EMBL" id="RZT95299.1"/>
    </source>
</evidence>
<dbReference type="AlphaFoldDB" id="A0A4Q7VGX3"/>
<name>A0A4Q7VGX3_9BURK</name>
<accession>A0A4Q7VGX3</accession>
<protein>
    <submittedName>
        <fullName evidence="1">HEPN domain-containing protein</fullName>
    </submittedName>
</protein>
<gene>
    <name evidence="1" type="ORF">EV670_3052</name>
</gene>
<dbReference type="Proteomes" id="UP000293671">
    <property type="component" value="Unassembled WGS sequence"/>
</dbReference>
<reference evidence="1 2" key="1">
    <citation type="submission" date="2019-02" db="EMBL/GenBank/DDBJ databases">
        <title>Genomic Encyclopedia of Type Strains, Phase IV (KMG-IV): sequencing the most valuable type-strain genomes for metagenomic binning, comparative biology and taxonomic classification.</title>
        <authorList>
            <person name="Goeker M."/>
        </authorList>
    </citation>
    <scope>NUCLEOTIDE SEQUENCE [LARGE SCALE GENOMIC DNA]</scope>
    <source>
        <strain evidence="1 2">DSM 19570</strain>
    </source>
</reference>
<dbReference type="EMBL" id="SHKP01000007">
    <property type="protein sequence ID" value="RZT95299.1"/>
    <property type="molecule type" value="Genomic_DNA"/>
</dbReference>
<comment type="caution">
    <text evidence="1">The sequence shown here is derived from an EMBL/GenBank/DDBJ whole genome shotgun (WGS) entry which is preliminary data.</text>
</comment>
<dbReference type="RefSeq" id="WP_130433601.1">
    <property type="nucleotide sequence ID" value="NZ_SHKP01000007.1"/>
</dbReference>
<keyword evidence="2" id="KW-1185">Reference proteome</keyword>
<evidence type="ECO:0000313" key="2">
    <source>
        <dbReference type="Proteomes" id="UP000293671"/>
    </source>
</evidence>